<dbReference type="PANTHER" id="PTHR33693">
    <property type="entry name" value="TYPE-5 URACIL-DNA GLYCOSYLASE"/>
    <property type="match status" value="1"/>
</dbReference>
<feature type="region of interest" description="Disordered" evidence="12">
    <location>
        <begin position="39"/>
        <end position="98"/>
    </location>
</feature>
<keyword evidence="11" id="KW-0234">DNA repair</keyword>
<protein>
    <recommendedName>
        <fullName evidence="4">Type-4 uracil-DNA glycosylase</fullName>
        <ecNumber evidence="3">3.2.2.27</ecNumber>
    </recommendedName>
</protein>
<sequence>MREETTNPSRDAAMALLAFYREAGIDTLLLDAPRNRFAETAAETERRKAKAPPTLPTSGRERGQAAATPVARAENARPAERPTTGEPPQNGLAAPAFPTNRVAIPDDVAVADARERAVGAASLAELRELLDGFDGCNLKITAKHTVFGDGPDTADLMFIGEAPGRDEDMAGVPFVGRSGQLLNRMLAAIGLERENVRVTNTVPWRPPGNRPPTPAETRICLPFVQRQIELVGPKIVVCLGSPSAKAILGSGEGILRIRGQWQSYSFDLSPGSAIPAIAMLHPAYLLRQPAQKKLAWRDLLALKAKLDELSQA</sequence>
<evidence type="ECO:0000256" key="6">
    <source>
        <dbReference type="ARBA" id="ARBA00022723"/>
    </source>
</evidence>
<dbReference type="InterPro" id="IPR036895">
    <property type="entry name" value="Uracil-DNA_glycosylase-like_sf"/>
</dbReference>
<evidence type="ECO:0000256" key="4">
    <source>
        <dbReference type="ARBA" id="ARBA00019403"/>
    </source>
</evidence>
<dbReference type="SMART" id="SM00986">
    <property type="entry name" value="UDG"/>
    <property type="match status" value="1"/>
</dbReference>
<dbReference type="OrthoDB" id="5290748at2"/>
<dbReference type="Pfam" id="PF03167">
    <property type="entry name" value="UDG"/>
    <property type="match status" value="1"/>
</dbReference>
<evidence type="ECO:0000313" key="15">
    <source>
        <dbReference type="Proteomes" id="UP000298179"/>
    </source>
</evidence>
<organism evidence="14 15">
    <name type="scientific">Jiella endophytica</name>
    <dbReference type="NCBI Taxonomy" id="2558362"/>
    <lineage>
        <taxon>Bacteria</taxon>
        <taxon>Pseudomonadati</taxon>
        <taxon>Pseudomonadota</taxon>
        <taxon>Alphaproteobacteria</taxon>
        <taxon>Hyphomicrobiales</taxon>
        <taxon>Aurantimonadaceae</taxon>
        <taxon>Jiella</taxon>
    </lineage>
</organism>
<dbReference type="GO" id="GO:0006281">
    <property type="term" value="P:DNA repair"/>
    <property type="evidence" value="ECO:0007669"/>
    <property type="project" value="UniProtKB-KW"/>
</dbReference>
<proteinExistence type="inferred from homology"/>
<dbReference type="InterPro" id="IPR005273">
    <property type="entry name" value="Ura-DNA_glyco_family4"/>
</dbReference>
<feature type="domain" description="Uracil-DNA glycosylase-like" evidence="13">
    <location>
        <begin position="147"/>
        <end position="300"/>
    </location>
</feature>
<dbReference type="RefSeq" id="WP_134763243.1">
    <property type="nucleotide sequence ID" value="NZ_SOZD01000005.1"/>
</dbReference>
<dbReference type="InterPro" id="IPR005122">
    <property type="entry name" value="Uracil-DNA_glycosylase-like"/>
</dbReference>
<accession>A0A4Y8REU3</accession>
<dbReference type="CDD" id="cd10030">
    <property type="entry name" value="UDG-F4_TTUDGA_SPO1dp_like"/>
    <property type="match status" value="1"/>
</dbReference>
<evidence type="ECO:0000256" key="3">
    <source>
        <dbReference type="ARBA" id="ARBA00012030"/>
    </source>
</evidence>
<evidence type="ECO:0000256" key="2">
    <source>
        <dbReference type="ARBA" id="ARBA00006521"/>
    </source>
</evidence>
<keyword evidence="15" id="KW-1185">Reference proteome</keyword>
<evidence type="ECO:0000256" key="12">
    <source>
        <dbReference type="SAM" id="MobiDB-lite"/>
    </source>
</evidence>
<evidence type="ECO:0000256" key="1">
    <source>
        <dbReference type="ARBA" id="ARBA00001400"/>
    </source>
</evidence>
<dbReference type="SUPFAM" id="SSF52141">
    <property type="entry name" value="Uracil-DNA glycosylase-like"/>
    <property type="match status" value="1"/>
</dbReference>
<dbReference type="GO" id="GO:0046872">
    <property type="term" value="F:metal ion binding"/>
    <property type="evidence" value="ECO:0007669"/>
    <property type="project" value="UniProtKB-KW"/>
</dbReference>
<keyword evidence="7" id="KW-0227">DNA damage</keyword>
<dbReference type="Proteomes" id="UP000298179">
    <property type="component" value="Unassembled WGS sequence"/>
</dbReference>
<evidence type="ECO:0000256" key="5">
    <source>
        <dbReference type="ARBA" id="ARBA00022485"/>
    </source>
</evidence>
<evidence type="ECO:0000256" key="11">
    <source>
        <dbReference type="ARBA" id="ARBA00023204"/>
    </source>
</evidence>
<dbReference type="PANTHER" id="PTHR33693:SF1">
    <property type="entry name" value="TYPE-4 URACIL-DNA GLYCOSYLASE"/>
    <property type="match status" value="1"/>
</dbReference>
<dbReference type="AlphaFoldDB" id="A0A4Y8REU3"/>
<comment type="similarity">
    <text evidence="2">Belongs to the uracil-DNA glycosylase (UDG) superfamily. Type 4 (UDGa) family.</text>
</comment>
<keyword evidence="10" id="KW-0411">Iron-sulfur</keyword>
<gene>
    <name evidence="14" type="ORF">E3C22_16970</name>
</gene>
<dbReference type="Gene3D" id="3.40.470.10">
    <property type="entry name" value="Uracil-DNA glycosylase-like domain"/>
    <property type="match status" value="1"/>
</dbReference>
<keyword evidence="6" id="KW-0479">Metal-binding</keyword>
<dbReference type="GO" id="GO:0051539">
    <property type="term" value="F:4 iron, 4 sulfur cluster binding"/>
    <property type="evidence" value="ECO:0007669"/>
    <property type="project" value="UniProtKB-KW"/>
</dbReference>
<reference evidence="14 15" key="1">
    <citation type="submission" date="2019-03" db="EMBL/GenBank/DDBJ databases">
        <title>Jiella endophytica sp. nov., a novel endophytic bacterium isolated from root of Ficus microcarpa Linn. f.</title>
        <authorList>
            <person name="Tuo L."/>
        </authorList>
    </citation>
    <scope>NUCLEOTIDE SEQUENCE [LARGE SCALE GENOMIC DNA]</scope>
    <source>
        <strain evidence="14 15">CBS5Q-3</strain>
    </source>
</reference>
<keyword evidence="9" id="KW-0408">Iron</keyword>
<keyword evidence="5" id="KW-0004">4Fe-4S</keyword>
<keyword evidence="8" id="KW-0378">Hydrolase</keyword>
<dbReference type="InterPro" id="IPR051536">
    <property type="entry name" value="UDG_Type-4/5"/>
</dbReference>
<comment type="caution">
    <text evidence="14">The sequence shown here is derived from an EMBL/GenBank/DDBJ whole genome shotgun (WGS) entry which is preliminary data.</text>
</comment>
<evidence type="ECO:0000256" key="9">
    <source>
        <dbReference type="ARBA" id="ARBA00023004"/>
    </source>
</evidence>
<evidence type="ECO:0000256" key="8">
    <source>
        <dbReference type="ARBA" id="ARBA00022801"/>
    </source>
</evidence>
<comment type="catalytic activity">
    <reaction evidence="1">
        <text>Hydrolyzes single-stranded DNA or mismatched double-stranded DNA and polynucleotides, releasing free uracil.</text>
        <dbReference type="EC" id="3.2.2.27"/>
    </reaction>
</comment>
<dbReference type="EC" id="3.2.2.27" evidence="3"/>
<dbReference type="NCBIfam" id="TIGR00758">
    <property type="entry name" value="UDG_fam4"/>
    <property type="match status" value="1"/>
</dbReference>
<evidence type="ECO:0000313" key="14">
    <source>
        <dbReference type="EMBL" id="TFF20594.1"/>
    </source>
</evidence>
<evidence type="ECO:0000256" key="7">
    <source>
        <dbReference type="ARBA" id="ARBA00022763"/>
    </source>
</evidence>
<dbReference type="GO" id="GO:0004844">
    <property type="term" value="F:uracil DNA N-glycosylase activity"/>
    <property type="evidence" value="ECO:0007669"/>
    <property type="project" value="UniProtKB-EC"/>
</dbReference>
<name>A0A4Y8REU3_9HYPH</name>
<dbReference type="SMART" id="SM00987">
    <property type="entry name" value="UreE_C"/>
    <property type="match status" value="1"/>
</dbReference>
<evidence type="ECO:0000256" key="10">
    <source>
        <dbReference type="ARBA" id="ARBA00023014"/>
    </source>
</evidence>
<dbReference type="EMBL" id="SOZD01000005">
    <property type="protein sequence ID" value="TFF20594.1"/>
    <property type="molecule type" value="Genomic_DNA"/>
</dbReference>
<evidence type="ECO:0000259" key="13">
    <source>
        <dbReference type="SMART" id="SM00986"/>
    </source>
</evidence>